<sequence>MSINFLPSNTDRLVTLALMQLLYQRKISIPGCTSRKENVSIKGSRDRSRFSQAVHNYFTRPCHKIRELDILELEPKPSVTIPELSHQPTENEAEKSFRTKDATRMEKE</sequence>
<gene>
    <name evidence="2" type="ORF">AV530_018517</name>
</gene>
<keyword evidence="3" id="KW-1185">Reference proteome</keyword>
<dbReference type="Proteomes" id="UP000190648">
    <property type="component" value="Unassembled WGS sequence"/>
</dbReference>
<evidence type="ECO:0000313" key="3">
    <source>
        <dbReference type="Proteomes" id="UP000190648"/>
    </source>
</evidence>
<evidence type="ECO:0000256" key="1">
    <source>
        <dbReference type="SAM" id="MobiDB-lite"/>
    </source>
</evidence>
<accession>A0A1V4JSM1</accession>
<evidence type="ECO:0000313" key="2">
    <source>
        <dbReference type="EMBL" id="OPJ75055.1"/>
    </source>
</evidence>
<comment type="caution">
    <text evidence="2">The sequence shown here is derived from an EMBL/GenBank/DDBJ whole genome shotgun (WGS) entry which is preliminary data.</text>
</comment>
<reference evidence="2 3" key="1">
    <citation type="submission" date="2016-02" db="EMBL/GenBank/DDBJ databases">
        <title>Band-tailed pigeon sequencing and assembly.</title>
        <authorList>
            <person name="Soares A.E."/>
            <person name="Novak B.J."/>
            <person name="Rice E.S."/>
            <person name="O'Connell B."/>
            <person name="Chang D."/>
            <person name="Weber S."/>
            <person name="Shapiro B."/>
        </authorList>
    </citation>
    <scope>NUCLEOTIDE SEQUENCE [LARGE SCALE GENOMIC DNA]</scope>
    <source>
        <strain evidence="2">BTP2013</strain>
        <tissue evidence="2">Blood</tissue>
    </source>
</reference>
<protein>
    <submittedName>
        <fullName evidence="2">Uncharacterized protein</fullName>
    </submittedName>
</protein>
<feature type="compositionally biased region" description="Basic and acidic residues" evidence="1">
    <location>
        <begin position="92"/>
        <end position="108"/>
    </location>
</feature>
<name>A0A1V4JSM1_PATFA</name>
<dbReference type="EMBL" id="LSYS01006629">
    <property type="protein sequence ID" value="OPJ75055.1"/>
    <property type="molecule type" value="Genomic_DNA"/>
</dbReference>
<proteinExistence type="predicted"/>
<dbReference type="AlphaFoldDB" id="A0A1V4JSM1"/>
<feature type="region of interest" description="Disordered" evidence="1">
    <location>
        <begin position="79"/>
        <end position="108"/>
    </location>
</feature>
<organism evidence="2 3">
    <name type="scientific">Patagioenas fasciata monilis</name>
    <dbReference type="NCBI Taxonomy" id="372326"/>
    <lineage>
        <taxon>Eukaryota</taxon>
        <taxon>Metazoa</taxon>
        <taxon>Chordata</taxon>
        <taxon>Craniata</taxon>
        <taxon>Vertebrata</taxon>
        <taxon>Euteleostomi</taxon>
        <taxon>Archelosauria</taxon>
        <taxon>Archosauria</taxon>
        <taxon>Dinosauria</taxon>
        <taxon>Saurischia</taxon>
        <taxon>Theropoda</taxon>
        <taxon>Coelurosauria</taxon>
        <taxon>Aves</taxon>
        <taxon>Neognathae</taxon>
        <taxon>Neoaves</taxon>
        <taxon>Columbimorphae</taxon>
        <taxon>Columbiformes</taxon>
        <taxon>Columbidae</taxon>
        <taxon>Patagioenas</taxon>
    </lineage>
</organism>